<dbReference type="KEGG" id="spar:SPRG_10214"/>
<evidence type="ECO:0000313" key="3">
    <source>
        <dbReference type="Proteomes" id="UP000030745"/>
    </source>
</evidence>
<dbReference type="GeneID" id="24132335"/>
<accession>A0A067CDU7</accession>
<keyword evidence="1" id="KW-0472">Membrane</keyword>
<keyword evidence="1" id="KW-0812">Transmembrane</keyword>
<keyword evidence="3" id="KW-1185">Reference proteome</keyword>
<dbReference type="AlphaFoldDB" id="A0A067CDU7"/>
<proteinExistence type="predicted"/>
<evidence type="ECO:0000256" key="1">
    <source>
        <dbReference type="SAM" id="Phobius"/>
    </source>
</evidence>
<keyword evidence="1" id="KW-1133">Transmembrane helix</keyword>
<reference evidence="2 3" key="1">
    <citation type="journal article" date="2013" name="PLoS Genet.">
        <title>Distinctive expansion of potential virulence genes in the genome of the oomycete fish pathogen Saprolegnia parasitica.</title>
        <authorList>
            <person name="Jiang R.H."/>
            <person name="de Bruijn I."/>
            <person name="Haas B.J."/>
            <person name="Belmonte R."/>
            <person name="Lobach L."/>
            <person name="Christie J."/>
            <person name="van den Ackerveken G."/>
            <person name="Bottin A."/>
            <person name="Bulone V."/>
            <person name="Diaz-Moreno S.M."/>
            <person name="Dumas B."/>
            <person name="Fan L."/>
            <person name="Gaulin E."/>
            <person name="Govers F."/>
            <person name="Grenville-Briggs L.J."/>
            <person name="Horner N.R."/>
            <person name="Levin J.Z."/>
            <person name="Mammella M."/>
            <person name="Meijer H.J."/>
            <person name="Morris P."/>
            <person name="Nusbaum C."/>
            <person name="Oome S."/>
            <person name="Phillips A.J."/>
            <person name="van Rooyen D."/>
            <person name="Rzeszutek E."/>
            <person name="Saraiva M."/>
            <person name="Secombes C.J."/>
            <person name="Seidl M.F."/>
            <person name="Snel B."/>
            <person name="Stassen J.H."/>
            <person name="Sykes S."/>
            <person name="Tripathy S."/>
            <person name="van den Berg H."/>
            <person name="Vega-Arreguin J.C."/>
            <person name="Wawra S."/>
            <person name="Young S.K."/>
            <person name="Zeng Q."/>
            <person name="Dieguez-Uribeondo J."/>
            <person name="Russ C."/>
            <person name="Tyler B.M."/>
            <person name="van West P."/>
        </authorList>
    </citation>
    <scope>NUCLEOTIDE SEQUENCE [LARGE SCALE GENOMIC DNA]</scope>
    <source>
        <strain evidence="2 3">CBS 223.65</strain>
    </source>
</reference>
<dbReference type="VEuPathDB" id="FungiDB:SPRG_10214"/>
<organism evidence="2 3">
    <name type="scientific">Saprolegnia parasitica (strain CBS 223.65)</name>
    <dbReference type="NCBI Taxonomy" id="695850"/>
    <lineage>
        <taxon>Eukaryota</taxon>
        <taxon>Sar</taxon>
        <taxon>Stramenopiles</taxon>
        <taxon>Oomycota</taxon>
        <taxon>Saprolegniomycetes</taxon>
        <taxon>Saprolegniales</taxon>
        <taxon>Saprolegniaceae</taxon>
        <taxon>Saprolegnia</taxon>
    </lineage>
</organism>
<protein>
    <submittedName>
        <fullName evidence="2">Uncharacterized protein</fullName>
    </submittedName>
</protein>
<feature type="transmembrane region" description="Helical" evidence="1">
    <location>
        <begin position="17"/>
        <end position="39"/>
    </location>
</feature>
<gene>
    <name evidence="2" type="ORF">SPRG_10214</name>
</gene>
<dbReference type="OrthoDB" id="77984at2759"/>
<dbReference type="RefSeq" id="XP_012204562.1">
    <property type="nucleotide sequence ID" value="XM_012349172.1"/>
</dbReference>
<dbReference type="Proteomes" id="UP000030745">
    <property type="component" value="Unassembled WGS sequence"/>
</dbReference>
<dbReference type="EMBL" id="KK583239">
    <property type="protein sequence ID" value="KDO24681.1"/>
    <property type="molecule type" value="Genomic_DNA"/>
</dbReference>
<sequence>MAQPVTFMETVEHLGGGLAMVGVVLALAVAYVLLVNFALPRGRLAQTERVNKLRRAAKDKPRRFVD</sequence>
<evidence type="ECO:0000313" key="2">
    <source>
        <dbReference type="EMBL" id="KDO24681.1"/>
    </source>
</evidence>
<name>A0A067CDU7_SAPPC</name>